<evidence type="ECO:0000256" key="4">
    <source>
        <dbReference type="SAM" id="SignalP"/>
    </source>
</evidence>
<dbReference type="Gene3D" id="1.25.40.420">
    <property type="match status" value="1"/>
</dbReference>
<evidence type="ECO:0000259" key="5">
    <source>
        <dbReference type="PROSITE" id="PS50097"/>
    </source>
</evidence>
<dbReference type="Pfam" id="PF08005">
    <property type="entry name" value="PHR"/>
    <property type="match status" value="1"/>
</dbReference>
<dbReference type="CDD" id="cd18523">
    <property type="entry name" value="BACK_BTBD2"/>
    <property type="match status" value="1"/>
</dbReference>
<dbReference type="InterPro" id="IPR011705">
    <property type="entry name" value="BACK"/>
</dbReference>
<evidence type="ECO:0000256" key="2">
    <source>
        <dbReference type="ARBA" id="ARBA00022490"/>
    </source>
</evidence>
<evidence type="ECO:0000256" key="3">
    <source>
        <dbReference type="SAM" id="MobiDB-lite"/>
    </source>
</evidence>
<dbReference type="PANTHER" id="PTHR45774:SF6">
    <property type="entry name" value="BTB_POZ DOMAIN-CONTAINING PROTEIN 2"/>
    <property type="match status" value="1"/>
</dbReference>
<accession>A0A8C5SUF0</accession>
<dbReference type="GO" id="GO:0000932">
    <property type="term" value="C:P-body"/>
    <property type="evidence" value="ECO:0007669"/>
    <property type="project" value="Ensembl"/>
</dbReference>
<dbReference type="InterPro" id="IPR000210">
    <property type="entry name" value="BTB/POZ_dom"/>
</dbReference>
<dbReference type="GO" id="GO:0022008">
    <property type="term" value="P:neurogenesis"/>
    <property type="evidence" value="ECO:0007669"/>
    <property type="project" value="TreeGrafter"/>
</dbReference>
<feature type="compositionally biased region" description="Low complexity" evidence="3">
    <location>
        <begin position="213"/>
        <end position="236"/>
    </location>
</feature>
<evidence type="ECO:0000256" key="1">
    <source>
        <dbReference type="ARBA" id="ARBA00004496"/>
    </source>
</evidence>
<keyword evidence="7" id="KW-1185">Reference proteome</keyword>
<dbReference type="InterPro" id="IPR011333">
    <property type="entry name" value="SKP1/BTB/POZ_sf"/>
</dbReference>
<dbReference type="Pfam" id="PF07707">
    <property type="entry name" value="BACK"/>
    <property type="match status" value="1"/>
</dbReference>
<dbReference type="InterPro" id="IPR038648">
    <property type="entry name" value="PHR_sf"/>
</dbReference>
<dbReference type="PANTHER" id="PTHR45774">
    <property type="entry name" value="BTB/POZ DOMAIN-CONTAINING"/>
    <property type="match status" value="1"/>
</dbReference>
<protein>
    <submittedName>
        <fullName evidence="6">BTB domain containing 2</fullName>
    </submittedName>
</protein>
<organism evidence="6 7">
    <name type="scientific">Laticauda laticaudata</name>
    <name type="common">Blue-ringed sea krait</name>
    <name type="synonym">Blue-lipped sea krait</name>
    <dbReference type="NCBI Taxonomy" id="8630"/>
    <lineage>
        <taxon>Eukaryota</taxon>
        <taxon>Metazoa</taxon>
        <taxon>Chordata</taxon>
        <taxon>Craniata</taxon>
        <taxon>Vertebrata</taxon>
        <taxon>Euteleostomi</taxon>
        <taxon>Lepidosauria</taxon>
        <taxon>Squamata</taxon>
        <taxon>Bifurcata</taxon>
        <taxon>Unidentata</taxon>
        <taxon>Episquamata</taxon>
        <taxon>Toxicofera</taxon>
        <taxon>Serpentes</taxon>
        <taxon>Colubroidea</taxon>
        <taxon>Elapidae</taxon>
        <taxon>Laticaudinae</taxon>
        <taxon>Laticauda</taxon>
    </lineage>
</organism>
<dbReference type="GO" id="GO:0005829">
    <property type="term" value="C:cytosol"/>
    <property type="evidence" value="ECO:0007669"/>
    <property type="project" value="TreeGrafter"/>
</dbReference>
<comment type="subcellular location">
    <subcellularLocation>
        <location evidence="1">Cytoplasm</location>
    </subcellularLocation>
</comment>
<dbReference type="FunFam" id="3.30.710.10:FF:000037">
    <property type="entry name" value="BTB (POZ) domain containing 1"/>
    <property type="match status" value="1"/>
</dbReference>
<dbReference type="FunFam" id="1.25.40.420:FF:000004">
    <property type="entry name" value="BTB/POZ domain-containing protein 2"/>
    <property type="match status" value="1"/>
</dbReference>
<dbReference type="AlphaFoldDB" id="A0A8C5SUF0"/>
<keyword evidence="2" id="KW-0963">Cytoplasm</keyword>
<feature type="chain" id="PRO_5034210183" evidence="4">
    <location>
        <begin position="24"/>
        <end position="681"/>
    </location>
</feature>
<gene>
    <name evidence="6" type="primary">BTBD2</name>
</gene>
<dbReference type="SUPFAM" id="SSF54695">
    <property type="entry name" value="POZ domain"/>
    <property type="match status" value="1"/>
</dbReference>
<reference evidence="6" key="1">
    <citation type="submission" date="2025-08" db="UniProtKB">
        <authorList>
            <consortium name="Ensembl"/>
        </authorList>
    </citation>
    <scope>IDENTIFICATION</scope>
</reference>
<dbReference type="InterPro" id="IPR012983">
    <property type="entry name" value="PHR"/>
</dbReference>
<dbReference type="FunFam" id="2.60.120.820:FF:000004">
    <property type="entry name" value="BTB/POZ domain-containing protein 2"/>
    <property type="match status" value="1"/>
</dbReference>
<dbReference type="CDD" id="cd18281">
    <property type="entry name" value="BTB_POZ_BTBD1_2"/>
    <property type="match status" value="1"/>
</dbReference>
<feature type="signal peptide" evidence="4">
    <location>
        <begin position="1"/>
        <end position="23"/>
    </location>
</feature>
<dbReference type="Gene3D" id="3.30.710.10">
    <property type="entry name" value="Potassium Channel Kv1.1, Chain A"/>
    <property type="match status" value="1"/>
</dbReference>
<dbReference type="Pfam" id="PF00651">
    <property type="entry name" value="BTB"/>
    <property type="match status" value="1"/>
</dbReference>
<dbReference type="SMART" id="SM00875">
    <property type="entry name" value="BACK"/>
    <property type="match status" value="1"/>
</dbReference>
<proteinExistence type="predicted"/>
<feature type="region of interest" description="Disordered" evidence="3">
    <location>
        <begin position="94"/>
        <end position="250"/>
    </location>
</feature>
<name>A0A8C5SUF0_LATLA</name>
<feature type="domain" description="BTB" evidence="5">
    <location>
        <begin position="272"/>
        <end position="343"/>
    </location>
</feature>
<reference evidence="6" key="2">
    <citation type="submission" date="2025-09" db="UniProtKB">
        <authorList>
            <consortium name="Ensembl"/>
        </authorList>
    </citation>
    <scope>IDENTIFICATION</scope>
</reference>
<feature type="compositionally biased region" description="Pro residues" evidence="3">
    <location>
        <begin position="132"/>
        <end position="160"/>
    </location>
</feature>
<dbReference type="Gene3D" id="2.60.120.820">
    <property type="entry name" value="PHR domain"/>
    <property type="match status" value="1"/>
</dbReference>
<dbReference type="Ensembl" id="ENSLLTT00000023893.1">
    <property type="protein sequence ID" value="ENSLLTP00000023040.1"/>
    <property type="gene ID" value="ENSLLTG00000017054.1"/>
</dbReference>
<dbReference type="GeneTree" id="ENSGT00940000159179"/>
<evidence type="ECO:0000313" key="7">
    <source>
        <dbReference type="Proteomes" id="UP000694406"/>
    </source>
</evidence>
<dbReference type="PROSITE" id="PS50097">
    <property type="entry name" value="BTB"/>
    <property type="match status" value="1"/>
</dbReference>
<feature type="compositionally biased region" description="Gly residues" evidence="3">
    <location>
        <begin position="114"/>
        <end position="123"/>
    </location>
</feature>
<sequence>MEKKARFSLLRLLLIINSGAGMAAPPPHPPPPPCPLGLLRLMGRGRCCCRRRRRPPSPAALPPLPPPPPPPRSGLLLAAALVVLSSGSGGRPLLLLQAAPPRQPPPRKMAAGAGPVGSGGGCGSLSSNASAPSPPQAGNGPPPQPSPLPASPAAAPPPPSSCSNSGDGPLLLLSPPQAELPSPPLAVASPQASSSSSGPTHNHGAGGRGSSNPLPVAASGAAAAAAASPSCPASSSPSPPPPGPREPAYNWQATKPTVQERFSFLFNNEVLSDVHFLVGKGRAGAQRIPAHRFVLAVGSAVFDAMFNGGMATTSTEIELPDVEPAAFLALLKFLYSDEVQIGPETVMTTLYTAKKYAVPALEAHCVEFLKKNLRADNAFMLLTQARLFDEPQLASLCLENIDKNTSDAINAEGFTDIDLDTLVAVLERDSLGIREVRLFNAVVRWSEAECQRQQLQVIPENKRKALGKALSLIRFPLMTIEEFAAGPAQSGILTDREVVSLFLHFTVNPKPRVEFIDRPRCCLRGKECSINRFQQVESRWGYSGTSDRIRFSVNKRIFIVGFGLYGSIHGPTDYQVNIQIIHTDSNTVLGQNDTGFSCDGSSNTFRVMFKEPVEILPTVSYTACATLKGPDSHYGTKGLRKVIHESPTTGTKTCFTFCYAAGNNNGTSVEDGQIPEIIFYT</sequence>
<feature type="compositionally biased region" description="Low complexity" evidence="3">
    <location>
        <begin position="185"/>
        <end position="199"/>
    </location>
</feature>
<dbReference type="Proteomes" id="UP000694406">
    <property type="component" value="Unplaced"/>
</dbReference>
<dbReference type="SMART" id="SM00225">
    <property type="entry name" value="BTB"/>
    <property type="match status" value="1"/>
</dbReference>
<evidence type="ECO:0000313" key="6">
    <source>
        <dbReference type="Ensembl" id="ENSLLTP00000023040.1"/>
    </source>
</evidence>
<keyword evidence="4" id="KW-0732">Signal</keyword>